<reference evidence="8 9" key="1">
    <citation type="submission" date="2018-01" db="EMBL/GenBank/DDBJ databases">
        <title>Draft genome sequence of Sphaerisporangium sp. 7K107.</title>
        <authorList>
            <person name="Sahin N."/>
            <person name="Saygin H."/>
            <person name="Ay H."/>
        </authorList>
    </citation>
    <scope>NUCLEOTIDE SEQUENCE [LARGE SCALE GENOMIC DNA]</scope>
    <source>
        <strain evidence="8 9">7K107</strain>
    </source>
</reference>
<dbReference type="InterPro" id="IPR036852">
    <property type="entry name" value="Peptidase_S8/S53_dom_sf"/>
</dbReference>
<keyword evidence="6" id="KW-0732">Signal</keyword>
<evidence type="ECO:0000256" key="2">
    <source>
        <dbReference type="ARBA" id="ARBA00022670"/>
    </source>
</evidence>
<protein>
    <recommendedName>
        <fullName evidence="7">Peptidase S8/S53 domain-containing protein</fullName>
    </recommendedName>
</protein>
<name>A0A2W2GB47_9ACTN</name>
<dbReference type="Proteomes" id="UP000248544">
    <property type="component" value="Unassembled WGS sequence"/>
</dbReference>
<gene>
    <name evidence="8" type="ORF">C1I98_25235</name>
</gene>
<dbReference type="EMBL" id="POUA01000231">
    <property type="protein sequence ID" value="PZG37495.1"/>
    <property type="molecule type" value="Genomic_DNA"/>
</dbReference>
<dbReference type="Pfam" id="PF00082">
    <property type="entry name" value="Peptidase_S8"/>
    <property type="match status" value="1"/>
</dbReference>
<dbReference type="GO" id="GO:0004252">
    <property type="term" value="F:serine-type endopeptidase activity"/>
    <property type="evidence" value="ECO:0007669"/>
    <property type="project" value="InterPro"/>
</dbReference>
<dbReference type="AlphaFoldDB" id="A0A2W2GB47"/>
<dbReference type="PRINTS" id="PR00723">
    <property type="entry name" value="SUBTILISIN"/>
</dbReference>
<comment type="caution">
    <text evidence="8">The sequence shown here is derived from an EMBL/GenBank/DDBJ whole genome shotgun (WGS) entry which is preliminary data.</text>
</comment>
<evidence type="ECO:0000256" key="1">
    <source>
        <dbReference type="ARBA" id="ARBA00011073"/>
    </source>
</evidence>
<feature type="chain" id="PRO_5039317623" description="Peptidase S8/S53 domain-containing protein" evidence="6">
    <location>
        <begin position="28"/>
        <end position="383"/>
    </location>
</feature>
<accession>A0A2W2GB47</accession>
<dbReference type="Gene3D" id="3.40.50.200">
    <property type="entry name" value="Peptidase S8/S53 domain"/>
    <property type="match status" value="1"/>
</dbReference>
<dbReference type="PANTHER" id="PTHR43806">
    <property type="entry name" value="PEPTIDASE S8"/>
    <property type="match status" value="1"/>
</dbReference>
<feature type="non-terminal residue" evidence="8">
    <location>
        <position position="383"/>
    </location>
</feature>
<dbReference type="PROSITE" id="PS51892">
    <property type="entry name" value="SUBTILASE"/>
    <property type="match status" value="1"/>
</dbReference>
<dbReference type="InterPro" id="IPR000209">
    <property type="entry name" value="Peptidase_S8/S53_dom"/>
</dbReference>
<evidence type="ECO:0000256" key="4">
    <source>
        <dbReference type="ARBA" id="ARBA00022825"/>
    </source>
</evidence>
<sequence length="383" mass="39036">MLTTLTRITLAAAVAAITLFAAPGPSAADDVLSRLAADLRAAHAVADGDGVTVAILGDGIDARLPELRGRVKAAPDLYKPKESEQRFGTLLAGLIAGKGNPRGTSVRGVAPAADILSIRVMPTGERAYRRFVKSDDLDNVADAIRSAADRGADVILVTDARGEAGGNDELLSAIEHANGKNAVIVSASPRLVDDSLKKAPASQIGYPPGFPGVIGVGTLNGQGRRDPAYSARNSTIAVSAPGTKVDTTGDGGKSSWWVQGGDVAAAWVAGTAALIRQEHPKLPPDLVARAITSSTRGRPPGGYDFERGHGIINPAAALKAAGDLTDIADTADAEGKTLPESTRAGGGPPKTPIKAVVHDRTKILGHSVLAGAGLLLLLAATLT</sequence>
<dbReference type="InterPro" id="IPR050131">
    <property type="entry name" value="Peptidase_S8_subtilisin-like"/>
</dbReference>
<dbReference type="InterPro" id="IPR015500">
    <property type="entry name" value="Peptidase_S8_subtilisin-rel"/>
</dbReference>
<dbReference type="PANTHER" id="PTHR43806:SF11">
    <property type="entry name" value="CEREVISIN-RELATED"/>
    <property type="match status" value="1"/>
</dbReference>
<feature type="domain" description="Peptidase S8/S53" evidence="7">
    <location>
        <begin position="48"/>
        <end position="310"/>
    </location>
</feature>
<evidence type="ECO:0000256" key="3">
    <source>
        <dbReference type="ARBA" id="ARBA00022801"/>
    </source>
</evidence>
<dbReference type="GO" id="GO:0006508">
    <property type="term" value="P:proteolysis"/>
    <property type="evidence" value="ECO:0007669"/>
    <property type="project" value="UniProtKB-KW"/>
</dbReference>
<evidence type="ECO:0000259" key="7">
    <source>
        <dbReference type="Pfam" id="PF00082"/>
    </source>
</evidence>
<feature type="signal peptide" evidence="6">
    <location>
        <begin position="1"/>
        <end position="27"/>
    </location>
</feature>
<dbReference type="SUPFAM" id="SSF52743">
    <property type="entry name" value="Subtilisin-like"/>
    <property type="match status" value="1"/>
</dbReference>
<evidence type="ECO:0000313" key="9">
    <source>
        <dbReference type="Proteomes" id="UP000248544"/>
    </source>
</evidence>
<organism evidence="8 9">
    <name type="scientific">Spongiactinospora gelatinilytica</name>
    <dbReference type="NCBI Taxonomy" id="2666298"/>
    <lineage>
        <taxon>Bacteria</taxon>
        <taxon>Bacillati</taxon>
        <taxon>Actinomycetota</taxon>
        <taxon>Actinomycetes</taxon>
        <taxon>Streptosporangiales</taxon>
        <taxon>Streptosporangiaceae</taxon>
        <taxon>Spongiactinospora</taxon>
    </lineage>
</organism>
<proteinExistence type="inferred from homology"/>
<evidence type="ECO:0000256" key="6">
    <source>
        <dbReference type="SAM" id="SignalP"/>
    </source>
</evidence>
<keyword evidence="9" id="KW-1185">Reference proteome</keyword>
<keyword evidence="2" id="KW-0645">Protease</keyword>
<comment type="caution">
    <text evidence="5">Lacks conserved residue(s) required for the propagation of feature annotation.</text>
</comment>
<dbReference type="RefSeq" id="WP_111169922.1">
    <property type="nucleotide sequence ID" value="NZ_POUA01000231.1"/>
</dbReference>
<keyword evidence="3" id="KW-0378">Hydrolase</keyword>
<keyword evidence="4" id="KW-0720">Serine protease</keyword>
<evidence type="ECO:0000313" key="8">
    <source>
        <dbReference type="EMBL" id="PZG37495.1"/>
    </source>
</evidence>
<evidence type="ECO:0000256" key="5">
    <source>
        <dbReference type="PROSITE-ProRule" id="PRU01240"/>
    </source>
</evidence>
<comment type="similarity">
    <text evidence="1 5">Belongs to the peptidase S8 family.</text>
</comment>